<dbReference type="OrthoDB" id="8001261at2"/>
<sequence>MSIRLSGILTAATTFAVLTFTLPADALTMHECSLKYKAARSAGTLGGMKWNDFRRAQCGDGASAAMTAPAPAAAPTPSLWAAQPPAAQPSPWAAQPSAQPSPSPWAARPAPRDYAPNSFARAGDAQFPMGVSPKYASESVGKARMHTCLDQYRANKASGGNAGLKWIQKGGGYYSECNKRLGGR</sequence>
<evidence type="ECO:0000256" key="2">
    <source>
        <dbReference type="SAM" id="SignalP"/>
    </source>
</evidence>
<feature type="region of interest" description="Disordered" evidence="1">
    <location>
        <begin position="66"/>
        <end position="125"/>
    </location>
</feature>
<dbReference type="AlphaFoldDB" id="A0A1W6ZND5"/>
<gene>
    <name evidence="3" type="ORF">CAK95_07110</name>
</gene>
<evidence type="ECO:0000313" key="3">
    <source>
        <dbReference type="EMBL" id="ARP98871.1"/>
    </source>
</evidence>
<accession>A0A1W6ZND5</accession>
<feature type="signal peptide" evidence="2">
    <location>
        <begin position="1"/>
        <end position="26"/>
    </location>
</feature>
<protein>
    <submittedName>
        <fullName evidence="3">Uncharacterized protein</fullName>
    </submittedName>
</protein>
<proteinExistence type="predicted"/>
<keyword evidence="4" id="KW-1185">Reference proteome</keyword>
<feature type="chain" id="PRO_5043354894" evidence="2">
    <location>
        <begin position="27"/>
        <end position="184"/>
    </location>
</feature>
<dbReference type="STRING" id="1235591.CAK95_07110"/>
<evidence type="ECO:0000313" key="4">
    <source>
        <dbReference type="Proteomes" id="UP000194137"/>
    </source>
</evidence>
<reference evidence="3 4" key="1">
    <citation type="submission" date="2017-05" db="EMBL/GenBank/DDBJ databases">
        <title>Full genome sequence of Pseudorhodoplanes sinuspersici.</title>
        <authorList>
            <person name="Dastgheib S.M.M."/>
            <person name="Shavandi M."/>
            <person name="Tirandaz H."/>
        </authorList>
    </citation>
    <scope>NUCLEOTIDE SEQUENCE [LARGE SCALE GENOMIC DNA]</scope>
    <source>
        <strain evidence="3 4">RIPI110</strain>
    </source>
</reference>
<feature type="compositionally biased region" description="Low complexity" evidence="1">
    <location>
        <begin position="66"/>
        <end position="109"/>
    </location>
</feature>
<dbReference type="EMBL" id="CP021112">
    <property type="protein sequence ID" value="ARP98871.1"/>
    <property type="molecule type" value="Genomic_DNA"/>
</dbReference>
<evidence type="ECO:0000256" key="1">
    <source>
        <dbReference type="SAM" id="MobiDB-lite"/>
    </source>
</evidence>
<name>A0A1W6ZND5_9HYPH</name>
<dbReference type="KEGG" id="psin:CAK95_07110"/>
<keyword evidence="2" id="KW-0732">Signal</keyword>
<dbReference type="Proteomes" id="UP000194137">
    <property type="component" value="Chromosome"/>
</dbReference>
<dbReference type="RefSeq" id="WP_086087283.1">
    <property type="nucleotide sequence ID" value="NZ_CP021112.1"/>
</dbReference>
<organism evidence="3 4">
    <name type="scientific">Pseudorhodoplanes sinuspersici</name>
    <dbReference type="NCBI Taxonomy" id="1235591"/>
    <lineage>
        <taxon>Bacteria</taxon>
        <taxon>Pseudomonadati</taxon>
        <taxon>Pseudomonadota</taxon>
        <taxon>Alphaproteobacteria</taxon>
        <taxon>Hyphomicrobiales</taxon>
        <taxon>Pseudorhodoplanes</taxon>
    </lineage>
</organism>